<keyword evidence="1" id="KW-0732">Signal</keyword>
<name>A0A2T1NNL0_9FLAO</name>
<dbReference type="EMBL" id="PXOT01000010">
    <property type="protein sequence ID" value="PSG94466.1"/>
    <property type="molecule type" value="Genomic_DNA"/>
</dbReference>
<organism evidence="2 3">
    <name type="scientific">Mesoflavibacter zeaxanthinifaciens subsp. sabulilitoris</name>
    <dbReference type="NCBI Taxonomy" id="1520893"/>
    <lineage>
        <taxon>Bacteria</taxon>
        <taxon>Pseudomonadati</taxon>
        <taxon>Bacteroidota</taxon>
        <taxon>Flavobacteriia</taxon>
        <taxon>Flavobacteriales</taxon>
        <taxon>Flavobacteriaceae</taxon>
        <taxon>Mesoflavibacter</taxon>
    </lineage>
</organism>
<keyword evidence="3" id="KW-1185">Reference proteome</keyword>
<dbReference type="RefSeq" id="WP_106676199.1">
    <property type="nucleotide sequence ID" value="NZ_JACHWV010000010.1"/>
</dbReference>
<dbReference type="InterPro" id="IPR018899">
    <property type="entry name" value="Conjug_transposon_Tra0"/>
</dbReference>
<gene>
    <name evidence="2" type="ORF">C7H61_00605</name>
</gene>
<proteinExistence type="predicted"/>
<reference evidence="2 3" key="1">
    <citation type="submission" date="2018-03" db="EMBL/GenBank/DDBJ databases">
        <title>Mesoflavibacter sp. HG37 and Mesoflavibacter sp. HG96 sp.nov., two marine bacteria isolated from seawater of Western Pacific Ocean.</title>
        <authorList>
            <person name="Cheng H."/>
            <person name="Wu Y.-H."/>
            <person name="Guo L.-L."/>
            <person name="Xu X.-W."/>
        </authorList>
    </citation>
    <scope>NUCLEOTIDE SEQUENCE [LARGE SCALE GENOMIC DNA]</scope>
    <source>
        <strain evidence="2 3">KCTC 42117</strain>
    </source>
</reference>
<dbReference type="OrthoDB" id="1163933at2"/>
<evidence type="ECO:0000256" key="1">
    <source>
        <dbReference type="SAM" id="SignalP"/>
    </source>
</evidence>
<evidence type="ECO:0008006" key="4">
    <source>
        <dbReference type="Google" id="ProtNLM"/>
    </source>
</evidence>
<dbReference type="Pfam" id="PF10626">
    <property type="entry name" value="TraO"/>
    <property type="match status" value="1"/>
</dbReference>
<dbReference type="Proteomes" id="UP000238430">
    <property type="component" value="Unassembled WGS sequence"/>
</dbReference>
<feature type="signal peptide" evidence="1">
    <location>
        <begin position="1"/>
        <end position="24"/>
    </location>
</feature>
<feature type="chain" id="PRO_5015722007" description="Conjugative transposon protein TraO" evidence="1">
    <location>
        <begin position="25"/>
        <end position="183"/>
    </location>
</feature>
<sequence>MMKLNLKLILIFSMIAFFNLKTNAQNYSSAVGLYLGYSEDGAAGLLNYNYYINKYDFIQAGLFVSSGNMKVKGYDIKFNDITFNGGYFTSVYSTVRDKINFNAGGGLVAGYEAVNNGSELLSSGAIVLDKSKFIYGLFGSLESEIYLNNEWTLMVKYNQFFHVNSDLGKWTPFIGVGARYFLF</sequence>
<accession>A0A2T1NNL0</accession>
<protein>
    <recommendedName>
        <fullName evidence="4">Conjugative transposon protein TraO</fullName>
    </recommendedName>
</protein>
<comment type="caution">
    <text evidence="2">The sequence shown here is derived from an EMBL/GenBank/DDBJ whole genome shotgun (WGS) entry which is preliminary data.</text>
</comment>
<dbReference type="AlphaFoldDB" id="A0A2T1NNL0"/>
<evidence type="ECO:0000313" key="3">
    <source>
        <dbReference type="Proteomes" id="UP000238430"/>
    </source>
</evidence>
<evidence type="ECO:0000313" key="2">
    <source>
        <dbReference type="EMBL" id="PSG94466.1"/>
    </source>
</evidence>